<dbReference type="AlphaFoldDB" id="A0A919STH8"/>
<evidence type="ECO:0000313" key="1">
    <source>
        <dbReference type="EMBL" id="GIM77256.1"/>
    </source>
</evidence>
<dbReference type="CDD" id="cd07812">
    <property type="entry name" value="SRPBCC"/>
    <property type="match status" value="1"/>
</dbReference>
<protein>
    <recommendedName>
        <fullName evidence="3">Polyketide cyclase/dehydrase/lipid transport protein</fullName>
    </recommendedName>
</protein>
<dbReference type="InterPro" id="IPR023393">
    <property type="entry name" value="START-like_dom_sf"/>
</dbReference>
<dbReference type="InterPro" id="IPR019587">
    <property type="entry name" value="Polyketide_cyclase/dehydratase"/>
</dbReference>
<dbReference type="RefSeq" id="WP_212993328.1">
    <property type="nucleotide sequence ID" value="NZ_BAABEA010000047.1"/>
</dbReference>
<dbReference type="Gene3D" id="3.30.530.20">
    <property type="match status" value="1"/>
</dbReference>
<name>A0A919STH8_9ACTN</name>
<dbReference type="Pfam" id="PF10604">
    <property type="entry name" value="Polyketide_cyc2"/>
    <property type="match status" value="1"/>
</dbReference>
<reference evidence="1" key="1">
    <citation type="submission" date="2021-03" db="EMBL/GenBank/DDBJ databases">
        <title>Whole genome shotgun sequence of Actinoplanes auranticolor NBRC 12245.</title>
        <authorList>
            <person name="Komaki H."/>
            <person name="Tamura T."/>
        </authorList>
    </citation>
    <scope>NUCLEOTIDE SEQUENCE</scope>
    <source>
        <strain evidence="1">NBRC 12245</strain>
    </source>
</reference>
<dbReference type="SUPFAM" id="SSF55961">
    <property type="entry name" value="Bet v1-like"/>
    <property type="match status" value="1"/>
</dbReference>
<dbReference type="Proteomes" id="UP000681340">
    <property type="component" value="Unassembled WGS sequence"/>
</dbReference>
<sequence length="146" mass="16093">MPTTEFRHRFAVPAPPERIYAHLAEPESYVGLSPLVVAVRDVRRAGDTVSYVAVERFAAGPVKYDNLIAVTMSFPRPGRRVVSDVVSPGRVRLTATVDLVPDGDRTQVTETVRVTFPALLRPLVLGQARKVQRARAAELTRRMSTG</sequence>
<organism evidence="1 2">
    <name type="scientific">Actinoplanes auranticolor</name>
    <dbReference type="NCBI Taxonomy" id="47988"/>
    <lineage>
        <taxon>Bacteria</taxon>
        <taxon>Bacillati</taxon>
        <taxon>Actinomycetota</taxon>
        <taxon>Actinomycetes</taxon>
        <taxon>Micromonosporales</taxon>
        <taxon>Micromonosporaceae</taxon>
        <taxon>Actinoplanes</taxon>
    </lineage>
</organism>
<proteinExistence type="predicted"/>
<comment type="caution">
    <text evidence="1">The sequence shown here is derived from an EMBL/GenBank/DDBJ whole genome shotgun (WGS) entry which is preliminary data.</text>
</comment>
<evidence type="ECO:0000313" key="2">
    <source>
        <dbReference type="Proteomes" id="UP000681340"/>
    </source>
</evidence>
<evidence type="ECO:0008006" key="3">
    <source>
        <dbReference type="Google" id="ProtNLM"/>
    </source>
</evidence>
<gene>
    <name evidence="1" type="ORF">Aau02nite_75030</name>
</gene>
<accession>A0A919STH8</accession>
<dbReference type="EMBL" id="BOQL01000066">
    <property type="protein sequence ID" value="GIM77256.1"/>
    <property type="molecule type" value="Genomic_DNA"/>
</dbReference>
<keyword evidence="2" id="KW-1185">Reference proteome</keyword>